<evidence type="ECO:0000256" key="5">
    <source>
        <dbReference type="ARBA" id="ARBA00022801"/>
    </source>
</evidence>
<dbReference type="InterPro" id="IPR022907">
    <property type="entry name" value="VapC_family"/>
</dbReference>
<keyword evidence="11" id="KW-1185">Reference proteome</keyword>
<evidence type="ECO:0000313" key="11">
    <source>
        <dbReference type="Proteomes" id="UP000680679"/>
    </source>
</evidence>
<feature type="domain" description="PIN" evidence="9">
    <location>
        <begin position="4"/>
        <end position="123"/>
    </location>
</feature>
<evidence type="ECO:0000256" key="6">
    <source>
        <dbReference type="ARBA" id="ARBA00022842"/>
    </source>
</evidence>
<comment type="cofactor">
    <cofactor evidence="1 8">
        <name>Mg(2+)</name>
        <dbReference type="ChEBI" id="CHEBI:18420"/>
    </cofactor>
</comment>
<reference evidence="10 11" key="1">
    <citation type="submission" date="2021-04" db="EMBL/GenBank/DDBJ databases">
        <title>Complete genome sequencing of Allochromatium tepidum strain NZ.</title>
        <authorList>
            <person name="Tsukatani Y."/>
            <person name="Mori H."/>
        </authorList>
    </citation>
    <scope>NUCLEOTIDE SEQUENCE [LARGE SCALE GENOMIC DNA]</scope>
    <source>
        <strain evidence="10 11">NZ</strain>
    </source>
</reference>
<keyword evidence="2 8" id="KW-1277">Toxin-antitoxin system</keyword>
<name>A0ABN6GCL8_9GAMM</name>
<dbReference type="RefSeq" id="WP_213378769.1">
    <property type="nucleotide sequence ID" value="NZ_AP024563.1"/>
</dbReference>
<evidence type="ECO:0000256" key="4">
    <source>
        <dbReference type="ARBA" id="ARBA00022723"/>
    </source>
</evidence>
<feature type="binding site" evidence="8">
    <location>
        <position position="5"/>
    </location>
    <ligand>
        <name>Mg(2+)</name>
        <dbReference type="ChEBI" id="CHEBI:18420"/>
    </ligand>
</feature>
<gene>
    <name evidence="10" type="primary">vapC_5</name>
    <name evidence="8" type="synonym">vapC</name>
    <name evidence="10" type="ORF">Atep_23670</name>
</gene>
<sequence length="130" mass="14644">MKTLDTNICSYILRRQPRSVLEYFRAQPAESFFLSALVVAELRFGVVKCGSTRLSVQLEDFLAGIPCRPWPEAATRHYAELRAVLERQGQPIGNMDMLIAAHALAEDAVLVTHNTREFERVPGLSVENWA</sequence>
<organism evidence="10 11">
    <name type="scientific">Allochromatium tepidum</name>
    <dbReference type="NCBI Taxonomy" id="553982"/>
    <lineage>
        <taxon>Bacteria</taxon>
        <taxon>Pseudomonadati</taxon>
        <taxon>Pseudomonadota</taxon>
        <taxon>Gammaproteobacteria</taxon>
        <taxon>Chromatiales</taxon>
        <taxon>Chromatiaceae</taxon>
        <taxon>Allochromatium</taxon>
    </lineage>
</organism>
<keyword evidence="3 8" id="KW-0540">Nuclease</keyword>
<comment type="function">
    <text evidence="8">Toxic component of a toxin-antitoxin (TA) system. An RNase.</text>
</comment>
<evidence type="ECO:0000256" key="1">
    <source>
        <dbReference type="ARBA" id="ARBA00001946"/>
    </source>
</evidence>
<evidence type="ECO:0000256" key="7">
    <source>
        <dbReference type="ARBA" id="ARBA00038093"/>
    </source>
</evidence>
<dbReference type="EMBL" id="AP024563">
    <property type="protein sequence ID" value="BCU07690.1"/>
    <property type="molecule type" value="Genomic_DNA"/>
</dbReference>
<dbReference type="HAMAP" id="MF_00265">
    <property type="entry name" value="VapC_Nob1"/>
    <property type="match status" value="1"/>
</dbReference>
<accession>A0ABN6GCL8</accession>
<protein>
    <recommendedName>
        <fullName evidence="8">Ribonuclease VapC</fullName>
        <shortName evidence="8">RNase VapC</shortName>
        <ecNumber evidence="8">3.1.-.-</ecNumber>
    </recommendedName>
    <alternativeName>
        <fullName evidence="8">Toxin VapC</fullName>
    </alternativeName>
</protein>
<proteinExistence type="inferred from homology"/>
<evidence type="ECO:0000256" key="2">
    <source>
        <dbReference type="ARBA" id="ARBA00022649"/>
    </source>
</evidence>
<dbReference type="PANTHER" id="PTHR33653">
    <property type="entry name" value="RIBONUCLEASE VAPC2"/>
    <property type="match status" value="1"/>
</dbReference>
<keyword evidence="6 8" id="KW-0460">Magnesium</keyword>
<keyword evidence="4 8" id="KW-0479">Metal-binding</keyword>
<dbReference type="InterPro" id="IPR050556">
    <property type="entry name" value="Type_II_TA_system_RNase"/>
</dbReference>
<dbReference type="Pfam" id="PF01850">
    <property type="entry name" value="PIN"/>
    <property type="match status" value="1"/>
</dbReference>
<dbReference type="PANTHER" id="PTHR33653:SF1">
    <property type="entry name" value="RIBONUCLEASE VAPC2"/>
    <property type="match status" value="1"/>
</dbReference>
<keyword evidence="5 8" id="KW-0378">Hydrolase</keyword>
<dbReference type="InterPro" id="IPR002716">
    <property type="entry name" value="PIN_dom"/>
</dbReference>
<dbReference type="SUPFAM" id="SSF88723">
    <property type="entry name" value="PIN domain-like"/>
    <property type="match status" value="1"/>
</dbReference>
<evidence type="ECO:0000313" key="10">
    <source>
        <dbReference type="EMBL" id="BCU07690.1"/>
    </source>
</evidence>
<comment type="similarity">
    <text evidence="7 8">Belongs to the PINc/VapC protein family.</text>
</comment>
<dbReference type="CDD" id="cd09881">
    <property type="entry name" value="PIN_VapC4-5_FitB-like"/>
    <property type="match status" value="1"/>
</dbReference>
<feature type="binding site" evidence="8">
    <location>
        <position position="96"/>
    </location>
    <ligand>
        <name>Mg(2+)</name>
        <dbReference type="ChEBI" id="CHEBI:18420"/>
    </ligand>
</feature>
<evidence type="ECO:0000259" key="9">
    <source>
        <dbReference type="Pfam" id="PF01850"/>
    </source>
</evidence>
<dbReference type="EC" id="3.1.-.-" evidence="8"/>
<dbReference type="Gene3D" id="3.40.50.1010">
    <property type="entry name" value="5'-nuclease"/>
    <property type="match status" value="1"/>
</dbReference>
<dbReference type="InterPro" id="IPR029060">
    <property type="entry name" value="PIN-like_dom_sf"/>
</dbReference>
<evidence type="ECO:0000256" key="3">
    <source>
        <dbReference type="ARBA" id="ARBA00022722"/>
    </source>
</evidence>
<dbReference type="Proteomes" id="UP000680679">
    <property type="component" value="Chromosome"/>
</dbReference>
<evidence type="ECO:0000256" key="8">
    <source>
        <dbReference type="HAMAP-Rule" id="MF_00265"/>
    </source>
</evidence>
<keyword evidence="8" id="KW-0800">Toxin</keyword>